<dbReference type="RefSeq" id="WP_179242696.1">
    <property type="nucleotide sequence ID" value="NZ_CP058595.1"/>
</dbReference>
<reference evidence="1 2" key="1">
    <citation type="journal article" date="2006" name="Int. J. Syst. Evol. Microbiol.">
        <title>Costertonia aggregata gen. nov., sp. nov., a mesophilic marine bacterium of the family Flavobacteriaceae, isolated from a mature biofilm.</title>
        <authorList>
            <person name="Kwon K.K."/>
            <person name="Lee Y.K."/>
            <person name="Lee H.K."/>
        </authorList>
    </citation>
    <scope>NUCLEOTIDE SEQUENCE [LARGE SCALE GENOMIC DNA]</scope>
    <source>
        <strain evidence="1 2">KCCM 42265</strain>
    </source>
</reference>
<accession>A0A7H9ASN4</accession>
<protein>
    <recommendedName>
        <fullName evidence="3">DinB family protein</fullName>
    </recommendedName>
</protein>
<dbReference type="Proteomes" id="UP000509302">
    <property type="component" value="Chromosome"/>
</dbReference>
<proteinExistence type="predicted"/>
<evidence type="ECO:0000313" key="2">
    <source>
        <dbReference type="Proteomes" id="UP000509302"/>
    </source>
</evidence>
<dbReference type="KEGG" id="cagg:HYG79_14025"/>
<dbReference type="AlphaFoldDB" id="A0A7H9ASN4"/>
<dbReference type="EMBL" id="CP058595">
    <property type="protein sequence ID" value="QLG46417.1"/>
    <property type="molecule type" value="Genomic_DNA"/>
</dbReference>
<organism evidence="1 2">
    <name type="scientific">Costertonia aggregata</name>
    <dbReference type="NCBI Taxonomy" id="343403"/>
    <lineage>
        <taxon>Bacteria</taxon>
        <taxon>Pseudomonadati</taxon>
        <taxon>Bacteroidota</taxon>
        <taxon>Flavobacteriia</taxon>
        <taxon>Flavobacteriales</taxon>
        <taxon>Flavobacteriaceae</taxon>
        <taxon>Costertonia</taxon>
    </lineage>
</organism>
<dbReference type="Gene3D" id="1.20.120.450">
    <property type="entry name" value="dinb family like domain"/>
    <property type="match status" value="1"/>
</dbReference>
<dbReference type="InterPro" id="IPR034660">
    <property type="entry name" value="DinB/YfiT-like"/>
</dbReference>
<gene>
    <name evidence="1" type="ORF">HYG79_14025</name>
</gene>
<sequence length="198" mass="22794">MKKLSFLFILITTFYTKAQEQDNMKLPFAEIPKAQEEYNTGNVIARFIEGLGYRYYWATEGLTEKDLDFKVSADSRSTKKTLIHIFGLSESILNVSKNKPNIRPYEIAELSFNDLREKTLVNLQEAAHLFYGKHNDEINELMVVFERERKQTSFPFWNFINGQLSDAIYHVGQVVANRRASGNPINPKVNVFTGKTDG</sequence>
<evidence type="ECO:0000313" key="1">
    <source>
        <dbReference type="EMBL" id="QLG46417.1"/>
    </source>
</evidence>
<keyword evidence="2" id="KW-1185">Reference proteome</keyword>
<dbReference type="SUPFAM" id="SSF109854">
    <property type="entry name" value="DinB/YfiT-like putative metalloenzymes"/>
    <property type="match status" value="1"/>
</dbReference>
<name>A0A7H9ASN4_9FLAO</name>
<evidence type="ECO:0008006" key="3">
    <source>
        <dbReference type="Google" id="ProtNLM"/>
    </source>
</evidence>